<sequence length="63" mass="7206">MLPIASITVKNNDVDSLCGGPKMKRKGNMNISLLRETNRTFDSFSYLFLLFQGQGYKKMDQPF</sequence>
<keyword evidence="2" id="KW-1185">Reference proteome</keyword>
<proteinExistence type="predicted"/>
<dbReference type="Proteomes" id="UP000410492">
    <property type="component" value="Unassembled WGS sequence"/>
</dbReference>
<accession>A0A653D5J4</accession>
<dbReference type="AlphaFoldDB" id="A0A653D5J4"/>
<reference evidence="1 2" key="1">
    <citation type="submission" date="2019-01" db="EMBL/GenBank/DDBJ databases">
        <authorList>
            <person name="Sayadi A."/>
        </authorList>
    </citation>
    <scope>NUCLEOTIDE SEQUENCE [LARGE SCALE GENOMIC DNA]</scope>
</reference>
<evidence type="ECO:0000313" key="1">
    <source>
        <dbReference type="EMBL" id="VEN55438.1"/>
    </source>
</evidence>
<dbReference type="EMBL" id="CAACVG010010278">
    <property type="protein sequence ID" value="VEN55438.1"/>
    <property type="molecule type" value="Genomic_DNA"/>
</dbReference>
<name>A0A653D5J4_CALMS</name>
<gene>
    <name evidence="1" type="ORF">CALMAC_LOCUS14615</name>
</gene>
<protein>
    <submittedName>
        <fullName evidence="1">Uncharacterized protein</fullName>
    </submittedName>
</protein>
<organism evidence="1 2">
    <name type="scientific">Callosobruchus maculatus</name>
    <name type="common">Southern cowpea weevil</name>
    <name type="synonym">Pulse bruchid</name>
    <dbReference type="NCBI Taxonomy" id="64391"/>
    <lineage>
        <taxon>Eukaryota</taxon>
        <taxon>Metazoa</taxon>
        <taxon>Ecdysozoa</taxon>
        <taxon>Arthropoda</taxon>
        <taxon>Hexapoda</taxon>
        <taxon>Insecta</taxon>
        <taxon>Pterygota</taxon>
        <taxon>Neoptera</taxon>
        <taxon>Endopterygota</taxon>
        <taxon>Coleoptera</taxon>
        <taxon>Polyphaga</taxon>
        <taxon>Cucujiformia</taxon>
        <taxon>Chrysomeloidea</taxon>
        <taxon>Chrysomelidae</taxon>
        <taxon>Bruchinae</taxon>
        <taxon>Bruchini</taxon>
        <taxon>Callosobruchus</taxon>
    </lineage>
</organism>
<evidence type="ECO:0000313" key="2">
    <source>
        <dbReference type="Proteomes" id="UP000410492"/>
    </source>
</evidence>